<keyword evidence="3" id="KW-1185">Reference proteome</keyword>
<comment type="caution">
    <text evidence="2">The sequence shown here is derived from an EMBL/GenBank/DDBJ whole genome shotgun (WGS) entry which is preliminary data.</text>
</comment>
<dbReference type="Proteomes" id="UP000245609">
    <property type="component" value="Unassembled WGS sequence"/>
</dbReference>
<sequence length="1769" mass="203733">MSIINSQETYKFPDSNLSISALSSDFENTGIKIENINEYARKVQSSLIPTEEIHVSETSAKCYNTALEEKKRTKSKGTVIPSNIAETNHLIKLSTTNLQGNDRQLQQKQKRKKKEVSIRKVYPMRKRTEIALHPFTKFQWTKLEDVPMFMRSRIDTSILQEPIDLKKKNFSLRKSRFQGSDNESGAFEADNQDFDLLDNLSLSSENKDQGSYTSSRLVLDGNTPISPTSFTRNRQHAVINIEPNLRKLRRMGPIDKKLHEWVLSINQDLSSSEFAASDANPVSSIKSPMKEKKLKIQYRSRSKNKKAKDKLHRKDSLQSLESSDDSLGFINKKGRTLKIVPSTSSAQDSSSSSISIPNRKVNKRNRITADSIRGVLPASFLRTVNKDDQTYSAKIAKRKSNASISPARIEKNKNYRKAVSISDSEKSSLSMNQFRQDVASPQNSYNISHKENVRMLRKSRHSSKGDIFRSRNTLDEHTRYMGQVTFLDIYDWQYPNPQTAYKQAPLFLRVAKRELLKKHRSNPNLVNDYDDPDIKVISFDHDPLIEKMQFRGSGKDKRKFNPQQKSEIISSYKNEDIGFEVLEIWKTRMLDVRRICFPKKGDSYSTISSSSADASSYSYESKLEKNKLLFKRLKSSRKLPQTKERTDLPNSAKSRMFGHLRSMRSNISPRSYPRKLGKSNRSPSMISYTRYNINNQPIKQTNLHDWRTNSNNGLSEYMHKPSNAEKGILLQRKSIERQLEKGVDKISNSLLEKSISAYQEDISQSENYTFNIYNVYKNLFLFKTGLYLQNSNLLNTKDPLEFPLFLASIVHSTNFSLVESLFPTFKPYHFSINEGFQSLTDIKNKINDQTSLEDLMNTFNLWIDYNLYIATDTSKTSFDPIEEVLFFKWHTVVILCVLKCICIKFALSEMSSASIGPKPVTMAVGPSSFDYKNEIALLDHEVTHVLSEKILEYSKFLLERVDTNSMRFFKLQESGEGISLTLSMDFLVTLTTWFGVGDGFVFMIFSKGIGELFRKFDYQSLPVKEMDINSEFRKCINSSLFQLDSCLAGYLKLFNSVPIKNGISKHSAFNINLWEIISSSLSLPFKINPKKVLFNDESGFINDLLFIEENSLQLFNTLLPLSQFSLTGISSSLAPSTKFYVVIECVVKMAISLYISRFTEQHEVPLVFLDWQNCFLKIVHKLVCCQISVEVNINTKLLYYLKEMYDRLSKSQKKQNYSLMMLQTNKPDMFCCSTKSSSNIQWKILQIYGTLFDRWNTAFKSLNVGNPAKNKFKKEYKMLISKLLPTGGYNSTDVLDYNKLSSDYSLLLVILLRSNDSIISPQRLTTQILGLSGKLINSERIVTDYEFWKLTIASWSILGGSLFKLLDETDNKLLGNESKENETLKMASMLFDTVRLVIAAWDKYLFVVYNNYVLEKKKLVLENVILKIIQSAYALVDLSTFRNNQISKTRVLGSIYLFLCSACFQSVCSGHTQWPAKSDKRALWFLELLVKLNQSTVVELAQAPNQTEFLSAENETDGILNDSLDSLFLDFGLDDDKLNELIKVAETAEMNSNKNKRLKSAKKQISLMYDKKWIPLMRTAIIEQSYNRNHKDYTVLIKRVKILAIMISSCVPEGVRNWDSFMYVYGNESLDVIQNNFMRRVVKIFFLKQAVSSMSEQDLIRLKEEIVEWWFYFLVDMNIQQYLEEISISIESKLIEFENLNKDGRRVDYFPFYLVVNLKNSNYSEILNEEKGTDVGTRENINNYDENSIFNGKYNFELLEGKGVKFINC</sequence>
<feature type="compositionally biased region" description="Basic residues" evidence="1">
    <location>
        <begin position="300"/>
        <end position="313"/>
    </location>
</feature>
<evidence type="ECO:0000313" key="2">
    <source>
        <dbReference type="EMBL" id="PVV05063.1"/>
    </source>
</evidence>
<dbReference type="EMBL" id="MBFS01000044">
    <property type="protein sequence ID" value="PVV05063.1"/>
    <property type="molecule type" value="Genomic_DNA"/>
</dbReference>
<proteinExistence type="predicted"/>
<reference evidence="2 3" key="1">
    <citation type="journal article" date="2018" name="MBio">
        <title>Comparative Genomics Reveals the Core Gene Toolbox for the Fungus-Insect Symbiosis.</title>
        <authorList>
            <person name="Wang Y."/>
            <person name="Stata M."/>
            <person name="Wang W."/>
            <person name="Stajich J.E."/>
            <person name="White M.M."/>
            <person name="Moncalvo J.M."/>
        </authorList>
    </citation>
    <scope>NUCLEOTIDE SEQUENCE [LARGE SCALE GENOMIC DNA]</scope>
    <source>
        <strain evidence="2 3">SC-DP-2</strain>
    </source>
</reference>
<accession>A0A2T9ZKC1</accession>
<dbReference type="OrthoDB" id="5600603at2759"/>
<name>A0A2T9ZKC1_9FUNG</name>
<feature type="region of interest" description="Disordered" evidence="1">
    <location>
        <begin position="300"/>
        <end position="319"/>
    </location>
</feature>
<protein>
    <submittedName>
        <fullName evidence="2">Uncharacterized protein</fullName>
    </submittedName>
</protein>
<evidence type="ECO:0000256" key="1">
    <source>
        <dbReference type="SAM" id="MobiDB-lite"/>
    </source>
</evidence>
<gene>
    <name evidence="2" type="ORF">BB560_000418</name>
</gene>
<evidence type="ECO:0000313" key="3">
    <source>
        <dbReference type="Proteomes" id="UP000245609"/>
    </source>
</evidence>
<organism evidence="2 3">
    <name type="scientific">Smittium megazygosporum</name>
    <dbReference type="NCBI Taxonomy" id="133381"/>
    <lineage>
        <taxon>Eukaryota</taxon>
        <taxon>Fungi</taxon>
        <taxon>Fungi incertae sedis</taxon>
        <taxon>Zoopagomycota</taxon>
        <taxon>Kickxellomycotina</taxon>
        <taxon>Harpellomycetes</taxon>
        <taxon>Harpellales</taxon>
        <taxon>Legeriomycetaceae</taxon>
        <taxon>Smittium</taxon>
    </lineage>
</organism>
<dbReference type="STRING" id="133381.A0A2T9ZKC1"/>